<protein>
    <recommendedName>
        <fullName evidence="1">FAD dependent oxidoreductase domain-containing protein</fullName>
    </recommendedName>
</protein>
<gene>
    <name evidence="2" type="ORF">FTOL_00789</name>
</gene>
<reference evidence="2" key="1">
    <citation type="submission" date="2018-03" db="EMBL/GenBank/DDBJ databases">
        <authorList>
            <person name="Guldener U."/>
        </authorList>
    </citation>
    <scope>NUCLEOTIDE SEQUENCE</scope>
</reference>
<feature type="domain" description="FAD dependent oxidoreductase" evidence="1">
    <location>
        <begin position="63"/>
        <end position="466"/>
    </location>
</feature>
<dbReference type="SUPFAM" id="SSF51905">
    <property type="entry name" value="FAD/NAD(P)-binding domain"/>
    <property type="match status" value="1"/>
</dbReference>
<evidence type="ECO:0000313" key="3">
    <source>
        <dbReference type="Proteomes" id="UP001187734"/>
    </source>
</evidence>
<dbReference type="EMBL" id="ONZP01000026">
    <property type="protein sequence ID" value="SPJ71061.1"/>
    <property type="molecule type" value="Genomic_DNA"/>
</dbReference>
<dbReference type="PANTHER" id="PTHR13847:SF213">
    <property type="entry name" value="DEPENDENT OXIDOREDUCTASE, PUTATIVE-RELATED"/>
    <property type="match status" value="1"/>
</dbReference>
<organism evidence="2 3">
    <name type="scientific">Fusarium torulosum</name>
    <dbReference type="NCBI Taxonomy" id="33205"/>
    <lineage>
        <taxon>Eukaryota</taxon>
        <taxon>Fungi</taxon>
        <taxon>Dikarya</taxon>
        <taxon>Ascomycota</taxon>
        <taxon>Pezizomycotina</taxon>
        <taxon>Sordariomycetes</taxon>
        <taxon>Hypocreomycetidae</taxon>
        <taxon>Hypocreales</taxon>
        <taxon>Nectriaceae</taxon>
        <taxon>Fusarium</taxon>
    </lineage>
</organism>
<proteinExistence type="predicted"/>
<name>A0AAE8LYT4_9HYPO</name>
<accession>A0AAE8LYT4</accession>
<dbReference type="Gene3D" id="3.50.50.60">
    <property type="entry name" value="FAD/NAD(P)-binding domain"/>
    <property type="match status" value="1"/>
</dbReference>
<dbReference type="Proteomes" id="UP001187734">
    <property type="component" value="Unassembled WGS sequence"/>
</dbReference>
<dbReference type="InterPro" id="IPR006076">
    <property type="entry name" value="FAD-dep_OxRdtase"/>
</dbReference>
<dbReference type="GO" id="GO:0005737">
    <property type="term" value="C:cytoplasm"/>
    <property type="evidence" value="ECO:0007669"/>
    <property type="project" value="TreeGrafter"/>
</dbReference>
<evidence type="ECO:0000313" key="2">
    <source>
        <dbReference type="EMBL" id="SPJ71061.1"/>
    </source>
</evidence>
<dbReference type="PANTHER" id="PTHR13847">
    <property type="entry name" value="SARCOSINE DEHYDROGENASE-RELATED"/>
    <property type="match status" value="1"/>
</dbReference>
<keyword evidence="3" id="KW-1185">Reference proteome</keyword>
<dbReference type="Pfam" id="PF01266">
    <property type="entry name" value="DAO"/>
    <property type="match status" value="1"/>
</dbReference>
<comment type="caution">
    <text evidence="2">The sequence shown here is derived from an EMBL/GenBank/DDBJ whole genome shotgun (WGS) entry which is preliminary data.</text>
</comment>
<dbReference type="InterPro" id="IPR036188">
    <property type="entry name" value="FAD/NAD-bd_sf"/>
</dbReference>
<evidence type="ECO:0000259" key="1">
    <source>
        <dbReference type="Pfam" id="PF01266"/>
    </source>
</evidence>
<dbReference type="AlphaFoldDB" id="A0AAE8LYT4"/>
<sequence length="513" mass="57230">MSPKNNDFTSFQPHKEIFTSQIRSALEKDPGLPPANPTVSSWQVPEHLRLASHRSPQLPGHTDYAIIGSGITGCSATKALLEHPIAVDAHVTVLEARTLVSGATGRNGGHLVTASGHTYGPLRDKHGSEAAKEITRFSILNIEHLLNLALSMDPAAQEDCQVRKVLKVMAVGDEETWKSVKKSVLDFQEAVPEYRTYHTIIEKDHVIERWNIKDSFGAVEHQAGAIWPYRLLMRIYEKLLETHHGRLAIETNTPVTAVTFSPNQDSEYRYVIQTARGALRAKHIIHCTNAYASHLLPRLRGSIYPFRGTMTVQEPGPLLPRVGAHRSWSLSHTPTLDVRTGLYTTGLYYLQQNALTGQIWIGNETAYLENIITSDDTYVPDEAKHALETVLPRLFSKGWEVGEKKSQITAAWSGIQGHTADGLPIVGRVPERIREQPENDGQWIAAGFNGYGMDKCWLTGVALVEMMLSGQVPSWFPRSFLISNERLDKNLTMERSLGNFESIPQVSKRESRL</sequence>
<dbReference type="Gene3D" id="3.30.9.10">
    <property type="entry name" value="D-Amino Acid Oxidase, subunit A, domain 2"/>
    <property type="match status" value="1"/>
</dbReference>